<name>A0A914XGR5_9BILA</name>
<accession>A0A914XGR5</accession>
<dbReference type="WBParaSite" id="PSAMB.scaffold7997size6781.g30826.t1">
    <property type="protein sequence ID" value="PSAMB.scaffold7997size6781.g30826.t1"/>
    <property type="gene ID" value="PSAMB.scaffold7997size6781.g30826"/>
</dbReference>
<organism evidence="1 2">
    <name type="scientific">Plectus sambesii</name>
    <dbReference type="NCBI Taxonomy" id="2011161"/>
    <lineage>
        <taxon>Eukaryota</taxon>
        <taxon>Metazoa</taxon>
        <taxon>Ecdysozoa</taxon>
        <taxon>Nematoda</taxon>
        <taxon>Chromadorea</taxon>
        <taxon>Plectida</taxon>
        <taxon>Plectina</taxon>
        <taxon>Plectoidea</taxon>
        <taxon>Plectidae</taxon>
        <taxon>Plectus</taxon>
    </lineage>
</organism>
<reference evidence="2" key="1">
    <citation type="submission" date="2022-11" db="UniProtKB">
        <authorList>
            <consortium name="WormBaseParasite"/>
        </authorList>
    </citation>
    <scope>IDENTIFICATION</scope>
</reference>
<evidence type="ECO:0000313" key="1">
    <source>
        <dbReference type="Proteomes" id="UP000887566"/>
    </source>
</evidence>
<evidence type="ECO:0000313" key="2">
    <source>
        <dbReference type="WBParaSite" id="PSAMB.scaffold7997size6781.g30826.t1"/>
    </source>
</evidence>
<keyword evidence="1" id="KW-1185">Reference proteome</keyword>
<dbReference type="AlphaFoldDB" id="A0A914XGR5"/>
<proteinExistence type="predicted"/>
<dbReference type="Proteomes" id="UP000887566">
    <property type="component" value="Unplaced"/>
</dbReference>
<sequence length="113" mass="12835">IDLAHSSVFENPFPAPSGRRRRLEKFVGRRRGGSIDVPFCAPRLYSLSQQQRRAPNRPAQYIESSSALLAQRRTHWFNVGGSFVVPSLSLFLLGRSSHERSPSWRARLSLTRS</sequence>
<protein>
    <submittedName>
        <fullName evidence="2">Uncharacterized protein</fullName>
    </submittedName>
</protein>